<evidence type="ECO:0000313" key="5">
    <source>
        <dbReference type="EMBL" id="OEG69609.1"/>
    </source>
</evidence>
<keyword evidence="6" id="KW-1185">Reference proteome</keyword>
<dbReference type="AlphaFoldDB" id="A0A1E5IGH9"/>
<dbReference type="NCBIfam" id="TIGR01292">
    <property type="entry name" value="TRX_reduct"/>
    <property type="match status" value="1"/>
</dbReference>
<dbReference type="InterPro" id="IPR050097">
    <property type="entry name" value="Ferredoxin-NADP_redctase_2"/>
</dbReference>
<comment type="subunit">
    <text evidence="3">Homodimer.</text>
</comment>
<accession>A0A1E5IGH9</accession>
<dbReference type="EC" id="1.8.1.9" evidence="3"/>
<comment type="caution">
    <text evidence="5">The sequence shown here is derived from an EMBL/GenBank/DDBJ whole genome shotgun (WGS) entry which is preliminary data.</text>
</comment>
<dbReference type="EMBL" id="LNVX01000634">
    <property type="protein sequence ID" value="OEG69609.1"/>
    <property type="molecule type" value="Genomic_DNA"/>
</dbReference>
<dbReference type="InterPro" id="IPR023753">
    <property type="entry name" value="FAD/NAD-binding_dom"/>
</dbReference>
<dbReference type="SUPFAM" id="SSF51905">
    <property type="entry name" value="FAD/NAD(P)-binding domain"/>
    <property type="match status" value="1"/>
</dbReference>
<gene>
    <name evidence="5" type="ORF">ATZ36_08500</name>
</gene>
<dbReference type="PRINTS" id="PR00368">
    <property type="entry name" value="FADPNR"/>
</dbReference>
<evidence type="ECO:0000256" key="3">
    <source>
        <dbReference type="RuleBase" id="RU003880"/>
    </source>
</evidence>
<evidence type="ECO:0000256" key="1">
    <source>
        <dbReference type="ARBA" id="ARBA00022630"/>
    </source>
</evidence>
<keyword evidence="3" id="KW-0676">Redox-active center</keyword>
<dbReference type="GO" id="GO:0005737">
    <property type="term" value="C:cytoplasm"/>
    <property type="evidence" value="ECO:0007669"/>
    <property type="project" value="InterPro"/>
</dbReference>
<keyword evidence="1 3" id="KW-0285">Flavoprotein</keyword>
<comment type="similarity">
    <text evidence="3">Belongs to the class-II pyridine nucleotide-disulfide oxidoreductase family.</text>
</comment>
<dbReference type="GO" id="GO:0004791">
    <property type="term" value="F:thioredoxin-disulfide reductase (NADPH) activity"/>
    <property type="evidence" value="ECO:0007669"/>
    <property type="project" value="UniProtKB-UniRule"/>
</dbReference>
<evidence type="ECO:0000256" key="2">
    <source>
        <dbReference type="ARBA" id="ARBA00023002"/>
    </source>
</evidence>
<dbReference type="PANTHER" id="PTHR48105">
    <property type="entry name" value="THIOREDOXIN REDUCTASE 1-RELATED-RELATED"/>
    <property type="match status" value="1"/>
</dbReference>
<keyword evidence="2 3" id="KW-0560">Oxidoreductase</keyword>
<dbReference type="InterPro" id="IPR036188">
    <property type="entry name" value="FAD/NAD-bd_sf"/>
</dbReference>
<dbReference type="Proteomes" id="UP000095237">
    <property type="component" value="Unassembled WGS sequence"/>
</dbReference>
<keyword evidence="3" id="KW-0274">FAD</keyword>
<evidence type="ECO:0000313" key="6">
    <source>
        <dbReference type="Proteomes" id="UP000095237"/>
    </source>
</evidence>
<reference evidence="5 6" key="1">
    <citation type="submission" date="2015-11" db="EMBL/GenBank/DDBJ databases">
        <title>Evidence for parallel genomic evolution in an endosymbiosis of termite gut flagellates.</title>
        <authorList>
            <person name="Zheng H."/>
        </authorList>
    </citation>
    <scope>NUCLEOTIDE SEQUENCE [LARGE SCALE GENOMIC DNA]</scope>
    <source>
        <strain evidence="5 6">CET450</strain>
    </source>
</reference>
<dbReference type="PRINTS" id="PR00469">
    <property type="entry name" value="PNDRDTASEII"/>
</dbReference>
<evidence type="ECO:0000259" key="4">
    <source>
        <dbReference type="Pfam" id="PF07992"/>
    </source>
</evidence>
<dbReference type="InterPro" id="IPR005982">
    <property type="entry name" value="Thioredox_Rdtase"/>
</dbReference>
<dbReference type="Pfam" id="PF07992">
    <property type="entry name" value="Pyr_redox_2"/>
    <property type="match status" value="1"/>
</dbReference>
<organism evidence="5 6">
    <name type="scientific">Endomicrobium trichonymphae</name>
    <dbReference type="NCBI Taxonomy" id="1408204"/>
    <lineage>
        <taxon>Bacteria</taxon>
        <taxon>Pseudomonadati</taxon>
        <taxon>Elusimicrobiota</taxon>
        <taxon>Endomicrobiia</taxon>
        <taxon>Endomicrobiales</taxon>
        <taxon>Endomicrobiaceae</taxon>
        <taxon>Candidatus Endomicrobiellum</taxon>
    </lineage>
</organism>
<protein>
    <recommendedName>
        <fullName evidence="3">Thioredoxin reductase</fullName>
        <ecNumber evidence="3">1.8.1.9</ecNumber>
    </recommendedName>
</protein>
<feature type="domain" description="FAD/NAD(P)-binding" evidence="4">
    <location>
        <begin position="3"/>
        <end position="288"/>
    </location>
</feature>
<dbReference type="GO" id="GO:0019430">
    <property type="term" value="P:removal of superoxide radicals"/>
    <property type="evidence" value="ECO:0007669"/>
    <property type="project" value="UniProtKB-UniRule"/>
</dbReference>
<comment type="cofactor">
    <cofactor evidence="3">
        <name>FAD</name>
        <dbReference type="ChEBI" id="CHEBI:57692"/>
    </cofactor>
</comment>
<proteinExistence type="inferred from homology"/>
<name>A0A1E5IGH9_ENDTX</name>
<dbReference type="Gene3D" id="3.50.50.60">
    <property type="entry name" value="FAD/NAD(P)-binding domain"/>
    <property type="match status" value="2"/>
</dbReference>
<sequence length="302" mass="32354">MIYDVIIIGGGPAGLSAAIYASRAGLRTLIIEKTGCGGQMTTTNLLENYPGFNGGVKGFDLAVKLEKQARDFGAEIIYDEAAAIEQGSSKKVITASYAYETKTVIIAAGTRAKKMNIPGESEFIGRGVSFCAVCDAPFYRDKNVLVAGGGDSAVEEAVYISKFAKNITVVHRRNELRAAKILQERMKSHPNISVIYNSMPKEIFGGDSVEKVTITNVKTNENKDLIVDGVFVFTGLIPNTLFLSGIALDKTGYIITDEDMNTSSAGIFACGDIRKKQLRQVVTAVSDGAQAAVSAQRCLENL</sequence>
<comment type="catalytic activity">
    <reaction evidence="3">
        <text>[thioredoxin]-dithiol + NADP(+) = [thioredoxin]-disulfide + NADPH + H(+)</text>
        <dbReference type="Rhea" id="RHEA:20345"/>
        <dbReference type="Rhea" id="RHEA-COMP:10698"/>
        <dbReference type="Rhea" id="RHEA-COMP:10700"/>
        <dbReference type="ChEBI" id="CHEBI:15378"/>
        <dbReference type="ChEBI" id="CHEBI:29950"/>
        <dbReference type="ChEBI" id="CHEBI:50058"/>
        <dbReference type="ChEBI" id="CHEBI:57783"/>
        <dbReference type="ChEBI" id="CHEBI:58349"/>
        <dbReference type="EC" id="1.8.1.9"/>
    </reaction>
</comment>